<comment type="caution">
    <text evidence="1">The sequence shown here is derived from an EMBL/GenBank/DDBJ whole genome shotgun (WGS) entry which is preliminary data.</text>
</comment>
<organism evidence="1">
    <name type="scientific">Tanacetum cinerariifolium</name>
    <name type="common">Dalmatian daisy</name>
    <name type="synonym">Chrysanthemum cinerariifolium</name>
    <dbReference type="NCBI Taxonomy" id="118510"/>
    <lineage>
        <taxon>Eukaryota</taxon>
        <taxon>Viridiplantae</taxon>
        <taxon>Streptophyta</taxon>
        <taxon>Embryophyta</taxon>
        <taxon>Tracheophyta</taxon>
        <taxon>Spermatophyta</taxon>
        <taxon>Magnoliopsida</taxon>
        <taxon>eudicotyledons</taxon>
        <taxon>Gunneridae</taxon>
        <taxon>Pentapetalae</taxon>
        <taxon>asterids</taxon>
        <taxon>campanulids</taxon>
        <taxon>Asterales</taxon>
        <taxon>Asteraceae</taxon>
        <taxon>Asteroideae</taxon>
        <taxon>Anthemideae</taxon>
        <taxon>Anthemidinae</taxon>
        <taxon>Tanacetum</taxon>
    </lineage>
</organism>
<gene>
    <name evidence="1" type="ORF">Tci_639982</name>
</gene>
<name>A0A699K024_TANCI</name>
<sequence length="67" mass="7506">KVTIKETQHYAETSLCEITPCILPERALRNIGGRLETRMTHLILGDAQGLILEAVKTKWNIAKSCMP</sequence>
<feature type="non-terminal residue" evidence="1">
    <location>
        <position position="1"/>
    </location>
</feature>
<reference evidence="1" key="1">
    <citation type="journal article" date="2019" name="Sci. Rep.">
        <title>Draft genome of Tanacetum cinerariifolium, the natural source of mosquito coil.</title>
        <authorList>
            <person name="Yamashiro T."/>
            <person name="Shiraishi A."/>
            <person name="Satake H."/>
            <person name="Nakayama K."/>
        </authorList>
    </citation>
    <scope>NUCLEOTIDE SEQUENCE</scope>
</reference>
<protein>
    <submittedName>
        <fullName evidence="1">Anaphase-promoting complex subunit 1</fullName>
    </submittedName>
</protein>
<evidence type="ECO:0000313" key="1">
    <source>
        <dbReference type="EMBL" id="GFA68010.1"/>
    </source>
</evidence>
<proteinExistence type="predicted"/>
<dbReference type="EMBL" id="BKCJ010467626">
    <property type="protein sequence ID" value="GFA68010.1"/>
    <property type="molecule type" value="Genomic_DNA"/>
</dbReference>
<accession>A0A699K024</accession>
<dbReference type="AlphaFoldDB" id="A0A699K024"/>